<feature type="domain" description="OCRE" evidence="8">
    <location>
        <begin position="286"/>
        <end position="332"/>
    </location>
</feature>
<dbReference type="AlphaFoldDB" id="A0A6N7VIR7"/>
<name>A0A6N7VIR7_9FIRM</name>
<protein>
    <recommendedName>
        <fullName evidence="8">OCRE domain-containing protein</fullName>
    </recommendedName>
</protein>
<feature type="region of interest" description="Disordered" evidence="6">
    <location>
        <begin position="245"/>
        <end position="288"/>
    </location>
</feature>
<feature type="transmembrane region" description="Helical" evidence="7">
    <location>
        <begin position="12"/>
        <end position="32"/>
    </location>
</feature>
<keyword evidence="10" id="KW-1185">Reference proteome</keyword>
<gene>
    <name evidence="9" type="ORF">FYJ55_05450</name>
</gene>
<evidence type="ECO:0000256" key="1">
    <source>
        <dbReference type="ARBA" id="ARBA00022475"/>
    </source>
</evidence>
<dbReference type="InterPro" id="IPR050487">
    <property type="entry name" value="FtsQ_DivIB"/>
</dbReference>
<dbReference type="Gene3D" id="3.40.50.10960">
    <property type="match status" value="1"/>
</dbReference>
<evidence type="ECO:0000256" key="5">
    <source>
        <dbReference type="ARBA" id="ARBA00023306"/>
    </source>
</evidence>
<feature type="compositionally biased region" description="Basic and acidic residues" evidence="6">
    <location>
        <begin position="245"/>
        <end position="268"/>
    </location>
</feature>
<keyword evidence="2" id="KW-0132">Cell division</keyword>
<keyword evidence="7" id="KW-0472">Membrane</keyword>
<dbReference type="GO" id="GO:0005886">
    <property type="term" value="C:plasma membrane"/>
    <property type="evidence" value="ECO:0007669"/>
    <property type="project" value="TreeGrafter"/>
</dbReference>
<dbReference type="InterPro" id="IPR041591">
    <property type="entry name" value="OCRE"/>
</dbReference>
<evidence type="ECO:0000256" key="4">
    <source>
        <dbReference type="ARBA" id="ARBA00022989"/>
    </source>
</evidence>
<dbReference type="GeneID" id="93158734"/>
<evidence type="ECO:0000313" key="10">
    <source>
        <dbReference type="Proteomes" id="UP000434241"/>
    </source>
</evidence>
<keyword evidence="3 7" id="KW-0812">Transmembrane</keyword>
<dbReference type="Proteomes" id="UP000434241">
    <property type="component" value="Unassembled WGS sequence"/>
</dbReference>
<sequence length="335" mass="39201">MVKKKLKLTIKQSIIFSLVVMMVASIFVYYFSTDSHVKVLSCKNNYYLSDSEVYDLANVSTKTRIYLMPSIILEKRVEKMSFVQSCDVSKKNRKLTFNVQEKLIVGYYVKDNKNYALCQDGSSIEIDEQYLNTIVHFPLLSNFNAKQRKQLCEQFQKHRKVLTRELIEKFAEILPYKTSYDKNMFKITMQDGNIVYTNLKSIKMLSKYQSVLTKLKGQSVCLVLDSTHSTIEKVNCDDLNSKQKVEEKQEEKTEKAEKPEATDEKTSENTETQEEQQPTEDESENQAEWVYDDNTGVYYHEAIGMYYDPNTGEYYDGNGTYYYWDEESQSFVEAY</sequence>
<keyword evidence="5" id="KW-0131">Cell cycle</keyword>
<accession>A0A6N7VIR7</accession>
<dbReference type="InterPro" id="IPR035624">
    <property type="entry name" value="AGGF1_OCRE"/>
</dbReference>
<evidence type="ECO:0000259" key="8">
    <source>
        <dbReference type="Pfam" id="PF17780"/>
    </source>
</evidence>
<dbReference type="PANTHER" id="PTHR37820">
    <property type="entry name" value="CELL DIVISION PROTEIN DIVIB"/>
    <property type="match status" value="1"/>
</dbReference>
<comment type="caution">
    <text evidence="9">The sequence shown here is derived from an EMBL/GenBank/DDBJ whole genome shotgun (WGS) entry which is preliminary data.</text>
</comment>
<evidence type="ECO:0000256" key="6">
    <source>
        <dbReference type="SAM" id="MobiDB-lite"/>
    </source>
</evidence>
<evidence type="ECO:0000256" key="7">
    <source>
        <dbReference type="SAM" id="Phobius"/>
    </source>
</evidence>
<dbReference type="Pfam" id="PF17780">
    <property type="entry name" value="OCRE"/>
    <property type="match status" value="1"/>
</dbReference>
<dbReference type="GO" id="GO:0051301">
    <property type="term" value="P:cell division"/>
    <property type="evidence" value="ECO:0007669"/>
    <property type="project" value="UniProtKB-KW"/>
</dbReference>
<dbReference type="CDD" id="cd16164">
    <property type="entry name" value="OCRE_VG5Q"/>
    <property type="match status" value="1"/>
</dbReference>
<evidence type="ECO:0000313" key="9">
    <source>
        <dbReference type="EMBL" id="MSS56354.1"/>
    </source>
</evidence>
<keyword evidence="1" id="KW-1003">Cell membrane</keyword>
<proteinExistence type="predicted"/>
<dbReference type="RefSeq" id="WP_154555989.1">
    <property type="nucleotide sequence ID" value="NZ_VUMR01000023.1"/>
</dbReference>
<reference evidence="9 10" key="1">
    <citation type="submission" date="2019-08" db="EMBL/GenBank/DDBJ databases">
        <title>In-depth cultivation of the pig gut microbiome towards novel bacterial diversity and tailored functional studies.</title>
        <authorList>
            <person name="Wylensek D."/>
            <person name="Hitch T.C.A."/>
            <person name="Clavel T."/>
        </authorList>
    </citation>
    <scope>NUCLEOTIDE SEQUENCE [LARGE SCALE GENOMIC DNA]</scope>
    <source>
        <strain evidence="9 10">LKV-472-APC-3</strain>
    </source>
</reference>
<dbReference type="PANTHER" id="PTHR37820:SF1">
    <property type="entry name" value="CELL DIVISION PROTEIN FTSQ"/>
    <property type="match status" value="1"/>
</dbReference>
<evidence type="ECO:0000256" key="2">
    <source>
        <dbReference type="ARBA" id="ARBA00022618"/>
    </source>
</evidence>
<keyword evidence="4 7" id="KW-1133">Transmembrane helix</keyword>
<evidence type="ECO:0000256" key="3">
    <source>
        <dbReference type="ARBA" id="ARBA00022692"/>
    </source>
</evidence>
<feature type="compositionally biased region" description="Acidic residues" evidence="6">
    <location>
        <begin position="271"/>
        <end position="285"/>
    </location>
</feature>
<organism evidence="9 10">
    <name type="scientific">Holdemanella porci</name>
    <dbReference type="NCBI Taxonomy" id="2652276"/>
    <lineage>
        <taxon>Bacteria</taxon>
        <taxon>Bacillati</taxon>
        <taxon>Bacillota</taxon>
        <taxon>Erysipelotrichia</taxon>
        <taxon>Erysipelotrichales</taxon>
        <taxon>Erysipelotrichaceae</taxon>
        <taxon>Holdemanella</taxon>
    </lineage>
</organism>
<dbReference type="EMBL" id="VUMR01000023">
    <property type="protein sequence ID" value="MSS56354.1"/>
    <property type="molecule type" value="Genomic_DNA"/>
</dbReference>